<keyword evidence="1" id="KW-0472">Membrane</keyword>
<protein>
    <submittedName>
        <fullName evidence="2">Uncharacterized protein</fullName>
    </submittedName>
</protein>
<dbReference type="KEGG" id="vg:54993049"/>
<sequence length="33" mass="3789">MLNDILYFLLICVGMGACLFLMFWAIEVEYGKA</sequence>
<keyword evidence="1" id="KW-0812">Transmembrane</keyword>
<evidence type="ECO:0000313" key="2">
    <source>
        <dbReference type="EMBL" id="AWY04266.1"/>
    </source>
</evidence>
<dbReference type="Proteomes" id="UP000250707">
    <property type="component" value="Segment"/>
</dbReference>
<name>A0A2Z4Q2S9_9CAUD</name>
<dbReference type="RefSeq" id="YP_009802498.1">
    <property type="nucleotide sequence ID" value="NC_047984.1"/>
</dbReference>
<accession>A0A2Z4Q2S9</accession>
<keyword evidence="1" id="KW-1133">Transmembrane helix</keyword>
<dbReference type="EMBL" id="MH031343">
    <property type="protein sequence ID" value="AWY04266.1"/>
    <property type="molecule type" value="Genomic_DNA"/>
</dbReference>
<proteinExistence type="predicted"/>
<evidence type="ECO:0000256" key="1">
    <source>
        <dbReference type="SAM" id="Phobius"/>
    </source>
</evidence>
<reference evidence="3" key="1">
    <citation type="submission" date="2018-03" db="EMBL/GenBank/DDBJ databases">
        <authorList>
            <person name="Shan W."/>
            <person name="Wang Z."/>
            <person name="Yang D."/>
            <person name="Kong L."/>
            <person name="Yan Y."/>
            <person name="Wang H."/>
            <person name="Sun J."/>
        </authorList>
    </citation>
    <scope>NUCLEOTIDE SEQUENCE [LARGE SCALE GENOMIC DNA]</scope>
</reference>
<feature type="transmembrane region" description="Helical" evidence="1">
    <location>
        <begin position="6"/>
        <end position="26"/>
    </location>
</feature>
<dbReference type="GeneID" id="54993049"/>
<organism evidence="2 3">
    <name type="scientific">Escherichia phage vB_EcoP_S523</name>
    <dbReference type="NCBI Taxonomy" id="2233775"/>
    <lineage>
        <taxon>Viruses</taxon>
        <taxon>Duplodnaviria</taxon>
        <taxon>Heunggongvirae</taxon>
        <taxon>Uroviricota</taxon>
        <taxon>Caudoviricetes</taxon>
        <taxon>Autographivirales</taxon>
        <taxon>Autotranscriptaviridae</taxon>
        <taxon>Studiervirinae</taxon>
        <taxon>Berlinvirus</taxon>
        <taxon>Berlinvirus S523</taxon>
    </lineage>
</organism>
<evidence type="ECO:0000313" key="3">
    <source>
        <dbReference type="Proteomes" id="UP000250707"/>
    </source>
</evidence>
<keyword evidence="3" id="KW-1185">Reference proteome</keyword>